<dbReference type="RefSeq" id="XP_001885602.1">
    <property type="nucleotide sequence ID" value="XM_001885567.1"/>
</dbReference>
<proteinExistence type="predicted"/>
<dbReference type="HOGENOM" id="CLU_1845438_0_0_1"/>
<protein>
    <submittedName>
        <fullName evidence="2">Predicted protein</fullName>
    </submittedName>
</protein>
<evidence type="ECO:0000313" key="2">
    <source>
        <dbReference type="EMBL" id="EDR03749.1"/>
    </source>
</evidence>
<evidence type="ECO:0000313" key="3">
    <source>
        <dbReference type="Proteomes" id="UP000001194"/>
    </source>
</evidence>
<feature type="transmembrane region" description="Helical" evidence="1">
    <location>
        <begin position="97"/>
        <end position="116"/>
    </location>
</feature>
<evidence type="ECO:0000256" key="1">
    <source>
        <dbReference type="SAM" id="Phobius"/>
    </source>
</evidence>
<keyword evidence="3" id="KW-1185">Reference proteome</keyword>
<gene>
    <name evidence="2" type="ORF">LACBIDRAFT_306764</name>
</gene>
<keyword evidence="1" id="KW-0472">Membrane</keyword>
<dbReference type="AlphaFoldDB" id="B0DNM8"/>
<reference evidence="2 3" key="1">
    <citation type="journal article" date="2008" name="Nature">
        <title>The genome of Laccaria bicolor provides insights into mycorrhizal symbiosis.</title>
        <authorList>
            <person name="Martin F."/>
            <person name="Aerts A."/>
            <person name="Ahren D."/>
            <person name="Brun A."/>
            <person name="Danchin E.G.J."/>
            <person name="Duchaussoy F."/>
            <person name="Gibon J."/>
            <person name="Kohler A."/>
            <person name="Lindquist E."/>
            <person name="Pereda V."/>
            <person name="Salamov A."/>
            <person name="Shapiro H.J."/>
            <person name="Wuyts J."/>
            <person name="Blaudez D."/>
            <person name="Buee M."/>
            <person name="Brokstein P."/>
            <person name="Canbaeck B."/>
            <person name="Cohen D."/>
            <person name="Courty P.E."/>
            <person name="Coutinho P.M."/>
            <person name="Delaruelle C."/>
            <person name="Detter J.C."/>
            <person name="Deveau A."/>
            <person name="DiFazio S."/>
            <person name="Duplessis S."/>
            <person name="Fraissinet-Tachet L."/>
            <person name="Lucic E."/>
            <person name="Frey-Klett P."/>
            <person name="Fourrey C."/>
            <person name="Feussner I."/>
            <person name="Gay G."/>
            <person name="Grimwood J."/>
            <person name="Hoegger P.J."/>
            <person name="Jain P."/>
            <person name="Kilaru S."/>
            <person name="Labbe J."/>
            <person name="Lin Y.C."/>
            <person name="Legue V."/>
            <person name="Le Tacon F."/>
            <person name="Marmeisse R."/>
            <person name="Melayah D."/>
            <person name="Montanini B."/>
            <person name="Muratet M."/>
            <person name="Nehls U."/>
            <person name="Niculita-Hirzel H."/>
            <person name="Oudot-Le Secq M.P."/>
            <person name="Peter M."/>
            <person name="Quesneville H."/>
            <person name="Rajashekar B."/>
            <person name="Reich M."/>
            <person name="Rouhier N."/>
            <person name="Schmutz J."/>
            <person name="Yin T."/>
            <person name="Chalot M."/>
            <person name="Henrissat B."/>
            <person name="Kuees U."/>
            <person name="Lucas S."/>
            <person name="Van de Peer Y."/>
            <person name="Podila G.K."/>
            <person name="Polle A."/>
            <person name="Pukkila P.J."/>
            <person name="Richardson P.M."/>
            <person name="Rouze P."/>
            <person name="Sanders I.R."/>
            <person name="Stajich J.E."/>
            <person name="Tunlid A."/>
            <person name="Tuskan G."/>
            <person name="Grigoriev I.V."/>
        </authorList>
    </citation>
    <scope>NUCLEOTIDE SEQUENCE [LARGE SCALE GENOMIC DNA]</scope>
    <source>
        <strain evidence="3">S238N-H82 / ATCC MYA-4686</strain>
    </source>
</reference>
<name>B0DNM8_LACBS</name>
<feature type="transmembrane region" description="Helical" evidence="1">
    <location>
        <begin position="58"/>
        <end position="85"/>
    </location>
</feature>
<sequence length="139" mass="15644">MNIMNRTFFFTSDFWDVIPSFGARPARLGVVSLLDFGLLAAFPPWMGASAGGKIHDLFYISFSLCFRLARSMVVPLLLLLTYDFAFPHDLTLPQSQVLALVLPCSCMMTICLLYSLDCMYVETMVYVSPPLLFPVVRKV</sequence>
<dbReference type="InParanoid" id="B0DNM8"/>
<organism evidence="3">
    <name type="scientific">Laccaria bicolor (strain S238N-H82 / ATCC MYA-4686)</name>
    <name type="common">Bicoloured deceiver</name>
    <name type="synonym">Laccaria laccata var. bicolor</name>
    <dbReference type="NCBI Taxonomy" id="486041"/>
    <lineage>
        <taxon>Eukaryota</taxon>
        <taxon>Fungi</taxon>
        <taxon>Dikarya</taxon>
        <taxon>Basidiomycota</taxon>
        <taxon>Agaricomycotina</taxon>
        <taxon>Agaricomycetes</taxon>
        <taxon>Agaricomycetidae</taxon>
        <taxon>Agaricales</taxon>
        <taxon>Agaricineae</taxon>
        <taxon>Hydnangiaceae</taxon>
        <taxon>Laccaria</taxon>
    </lineage>
</organism>
<dbReference type="KEGG" id="lbc:LACBIDRAFT_306764"/>
<accession>B0DNM8</accession>
<dbReference type="EMBL" id="DS547122">
    <property type="protein sequence ID" value="EDR03749.1"/>
    <property type="molecule type" value="Genomic_DNA"/>
</dbReference>
<dbReference type="GeneID" id="6081237"/>
<keyword evidence="1" id="KW-1133">Transmembrane helix</keyword>
<dbReference type="Proteomes" id="UP000001194">
    <property type="component" value="Unassembled WGS sequence"/>
</dbReference>
<keyword evidence="1" id="KW-0812">Transmembrane</keyword>